<dbReference type="STRING" id="554065.E1Z6W4"/>
<dbReference type="RefSeq" id="XP_005850523.1">
    <property type="nucleotide sequence ID" value="XM_005850461.1"/>
</dbReference>
<protein>
    <recommendedName>
        <fullName evidence="3">Tocopherol cyclase</fullName>
    </recommendedName>
</protein>
<dbReference type="FunCoup" id="E1Z6W4">
    <property type="interactions" value="237"/>
</dbReference>
<dbReference type="InterPro" id="IPR025893">
    <property type="entry name" value="Tocopherol_cyclase"/>
</dbReference>
<dbReference type="PANTHER" id="PTHR35309:SF4">
    <property type="entry name" value="TOCOPHEROL CYCLASE"/>
    <property type="match status" value="1"/>
</dbReference>
<dbReference type="KEGG" id="cvr:CHLNCDRAFT_19624"/>
<dbReference type="InParanoid" id="E1Z6W4"/>
<gene>
    <name evidence="1" type="ORF">CHLNCDRAFT_19624</name>
</gene>
<organism evidence="2">
    <name type="scientific">Chlorella variabilis</name>
    <name type="common">Green alga</name>
    <dbReference type="NCBI Taxonomy" id="554065"/>
    <lineage>
        <taxon>Eukaryota</taxon>
        <taxon>Viridiplantae</taxon>
        <taxon>Chlorophyta</taxon>
        <taxon>core chlorophytes</taxon>
        <taxon>Trebouxiophyceae</taxon>
        <taxon>Chlorellales</taxon>
        <taxon>Chlorellaceae</taxon>
        <taxon>Chlorella clade</taxon>
        <taxon>Chlorella</taxon>
    </lineage>
</organism>
<evidence type="ECO:0000313" key="1">
    <source>
        <dbReference type="EMBL" id="EFN58421.1"/>
    </source>
</evidence>
<dbReference type="AlphaFoldDB" id="E1Z6W4"/>
<dbReference type="Pfam" id="PF14249">
    <property type="entry name" value="Tocopherol_cycl"/>
    <property type="match status" value="1"/>
</dbReference>
<evidence type="ECO:0008006" key="3">
    <source>
        <dbReference type="Google" id="ProtNLM"/>
    </source>
</evidence>
<dbReference type="Proteomes" id="UP000008141">
    <property type="component" value="Unassembled WGS sequence"/>
</dbReference>
<dbReference type="OrthoDB" id="38968at2759"/>
<reference evidence="1 2" key="1">
    <citation type="journal article" date="2010" name="Plant Cell">
        <title>The Chlorella variabilis NC64A genome reveals adaptation to photosymbiosis, coevolution with viruses, and cryptic sex.</title>
        <authorList>
            <person name="Blanc G."/>
            <person name="Duncan G."/>
            <person name="Agarkova I."/>
            <person name="Borodovsky M."/>
            <person name="Gurnon J."/>
            <person name="Kuo A."/>
            <person name="Lindquist E."/>
            <person name="Lucas S."/>
            <person name="Pangilinan J."/>
            <person name="Polle J."/>
            <person name="Salamov A."/>
            <person name="Terry A."/>
            <person name="Yamada T."/>
            <person name="Dunigan D.D."/>
            <person name="Grigoriev I.V."/>
            <person name="Claverie J.M."/>
            <person name="Van Etten J.L."/>
        </authorList>
    </citation>
    <scope>NUCLEOTIDE SEQUENCE [LARGE SCALE GENOMIC DNA]</scope>
    <source>
        <strain evidence="1 2">NC64A</strain>
    </source>
</reference>
<proteinExistence type="predicted"/>
<dbReference type="EMBL" id="GL433837">
    <property type="protein sequence ID" value="EFN58421.1"/>
    <property type="molecule type" value="Genomic_DNA"/>
</dbReference>
<dbReference type="GO" id="GO:0009976">
    <property type="term" value="F:tocopherol cyclase activity"/>
    <property type="evidence" value="ECO:0007669"/>
    <property type="project" value="InterPro"/>
</dbReference>
<sequence length="465" mass="50714">MLACHRGLQLAPPTALHSCTAPVQRQPPQSASRALISRYFGRHACDVRAEAVPSGGRSLRTPHSGYHWDGTPRRFFEGWYFKVTLPGDGQSFALIYSVEDPLGNNKYSGVGAQVMGPDDGYLLQYSPQVQEFWADRSELALGAVFKQRSASQPLSGLKRVLPPAQFEAGVEQGFQATATWHQGSIVRQEAGATGTLTSTVDTCRWAFSVRPVVGWGDVGGRQKATAGWLASLPVFEPHWQVVMAHGLATGWVEWGGQRYEFTDAPHYVEKNWGGGFPRRWCWIQCNTFEGEPGTSVTAVGALRGLLGVPGVEENVGMIGIHHRGRFYEFLPNNGSLSWDVDPWGRWRISARTREHEAVVEAVCEAPGTPLRAPTIDEGLAPFCRDSFCGKVRIRVWAAGDTGGTPILDCTSAGNSGAVEVGGGPWFSRWQQEAEMAGPVKQLLNLPLDVEALADWLPAKLRPPGL</sequence>
<keyword evidence="2" id="KW-1185">Reference proteome</keyword>
<name>E1Z6W4_CHLVA</name>
<dbReference type="OMA" id="PHSGYHW"/>
<evidence type="ECO:0000313" key="2">
    <source>
        <dbReference type="Proteomes" id="UP000008141"/>
    </source>
</evidence>
<accession>E1Z6W4</accession>
<dbReference type="eggNOG" id="ENOG502QQ9P">
    <property type="taxonomic scope" value="Eukaryota"/>
</dbReference>
<dbReference type="PANTHER" id="PTHR35309">
    <property type="match status" value="1"/>
</dbReference>
<dbReference type="GeneID" id="17358056"/>